<accession>A0A3R0YSJ8</accession>
<dbReference type="Pfam" id="PF13018">
    <property type="entry name" value="ESPR"/>
    <property type="match status" value="1"/>
</dbReference>
<organism evidence="7">
    <name type="scientific">Salmonella enterica</name>
    <name type="common">Salmonella choleraesuis</name>
    <dbReference type="NCBI Taxonomy" id="28901"/>
    <lineage>
        <taxon>Bacteria</taxon>
        <taxon>Pseudomonadati</taxon>
        <taxon>Pseudomonadota</taxon>
        <taxon>Gammaproteobacteria</taxon>
        <taxon>Enterobacterales</taxon>
        <taxon>Enterobacteriaceae</taxon>
        <taxon>Salmonella</taxon>
    </lineage>
</organism>
<reference evidence="7" key="1">
    <citation type="submission" date="2018-10" db="EMBL/GenBank/DDBJ databases">
        <authorList>
            <consortium name="PulseNet: The National Subtyping Network for Foodborne Disease Surveillance"/>
            <person name="Tarr C.L."/>
            <person name="Trees E."/>
            <person name="Katz L.S."/>
            <person name="Carleton-Romer H.A."/>
            <person name="Stroika S."/>
            <person name="Kucerova Z."/>
            <person name="Roache K.F."/>
            <person name="Sabol A.L."/>
            <person name="Besser J."/>
            <person name="Gerner-Smidt P."/>
        </authorList>
    </citation>
    <scope>NUCLEOTIDE SEQUENCE [LARGE SCALE GENOMIC DNA]</scope>
    <source>
        <strain evidence="7">PNUSAS038541</strain>
    </source>
</reference>
<keyword evidence="5" id="KW-1133">Transmembrane helix</keyword>
<dbReference type="InterPro" id="IPR050909">
    <property type="entry name" value="Bact_Autotransporter_VF"/>
</dbReference>
<dbReference type="InterPro" id="IPR012334">
    <property type="entry name" value="Pectin_lyas_fold"/>
</dbReference>
<evidence type="ECO:0000256" key="4">
    <source>
        <dbReference type="SAM" id="MobiDB-lite"/>
    </source>
</evidence>
<feature type="transmembrane region" description="Helical" evidence="5">
    <location>
        <begin position="51"/>
        <end position="71"/>
    </location>
</feature>
<proteinExistence type="predicted"/>
<name>A0A3R0YSJ8_SALER</name>
<dbReference type="Gene3D" id="2.160.20.10">
    <property type="entry name" value="Single-stranded right-handed beta-helix, Pectin lyase-like"/>
    <property type="match status" value="1"/>
</dbReference>
<feature type="region of interest" description="Disordered" evidence="4">
    <location>
        <begin position="2671"/>
        <end position="2775"/>
    </location>
</feature>
<evidence type="ECO:0000256" key="3">
    <source>
        <dbReference type="ARBA" id="ARBA00022729"/>
    </source>
</evidence>
<comment type="caution">
    <text evidence="7">The sequence shown here is derived from an EMBL/GenBank/DDBJ whole genome shotgun (WGS) entry which is preliminary data.</text>
</comment>
<keyword evidence="5" id="KW-0812">Transmembrane</keyword>
<dbReference type="InterPro" id="IPR024973">
    <property type="entry name" value="ESPR"/>
</dbReference>
<keyword evidence="5" id="KW-0472">Membrane</keyword>
<keyword evidence="3" id="KW-0732">Signal</keyword>
<sequence>MNKIYRLKFDRRRNELVAVSEIAAGTGKEKNTGHIAGLCDVSTFRKLVGTLTPLAFLTGLIISLFPVVALANPDLPTGGQIVGGQGSISTSGNQMTIHQQTQNMATNWHSFDIGQNNTVQFVQPDSSSVALNRVTGASGSQIMGTLKANGQVFILNPNGVLFGKDARVNVAGLVASTKNINTADFMKGQYTLSGEGNPGAQVINQGSLTTTKGGYIVLAADQVKNSGTITTPSGKTVLAAGKTVTLQLDNGGLTSVSVDGSVVNALVDNRGLISATNGQVFLTAWGKDMLLNTVVNNSGTIEAKGLESRGGEIVLNGGDSGVVNQSGQLLADSHAGPGGKITVEGQNIHLAANSRTSATGKTGGGEVYVGGGWQGKDSHIRNASKVVMDKTATVDVSATDAGSGGTAVLWSDDYTNFRGAILAKGGALSGDGGRVETSSHNNLQAFGDVDTSASAGHGGEWLLDPLDVTIVSGDANTGVTESGKGAGGATLDTDTDHVFSPSASGAQVSAQKISDQLNNGTSVTVETHGDGSQAGNITFNKDASVKKTAGGDATLTLKADRDISFEKRTWISPTDKTNGAIVSTVGKLNLNLLTGNDGKNGTVGFKGFVRLHLNGGDAFIGPANTTSGNASVSFQNDDTIDAGNITLNTAGGVTDNNYGLNADKNLTVNGPLSLGVNSGVTSELKAGGLLKITAGTGDVSFSAPDKSTGGKILIEGKDGVDISADNGHLVMNAADTVKNTINISSSDGPVNLSGMVQDGTDALTLTNVSISSKGQTTLNGTTYWGNATVLSGLNISADGDVNISGIAKELATGKLGGAWATGATLVGSTVTSTNGDVTLTGISGSDPKNANPGNAVTVNNSSITANTTSGKILLNGTTQSITGVKVDSSSLSSASLDVKGVATIQGTGFTLTNSHLLGSLADLSNVTFSSAGSAAGVTNQLDSSIVTASNRATLLKRHPENMTQIDMGGGAIFDDSSETDKGWVADFTSDTTPNGGWIFNNTTVTAAGTVDLKGAGFTNATVTVSDGDLNINNAGPAMLQGTTFSVANGGVDVHSKAGNINLTNGNISAKNDISLTADNGSVIINGDTITSTGGNISVNADATKNGNVDGVSLGDSSLSAGQGINITGTTGGSTPGGGVAGVKFQGNVNLTSAKNVIDGKSVARVSWNSTSGVLLNGETHVVFVGDTTINAESASFAGFLFNAGYSSGESVEFRNGSSVINATDHGNLAPGASSDIDDLGGVAINAWSDQLREIEFKVSNASLNITSESMGAARGGMMSYSLTGDGPNQKSRGSGYKFTGQGDINIKGTSVKGAGVDLRVLDNRKLNGKFTVNGESENGVGVIVPEFADVNVVNAAISGSSGTGVGIQLNSSDSNAKEINLQGNTLTGTSVSGSSGVQIKGNNVSVTNGTVNGTVSNGTGTGVLLYGNTDYTISGATVTGQSVDGAGVSAGGSLTVNDGAVLKGTVTGSGSGVVINGDLKNADGRNVVIAGKAESGDGIQIAGNSSLINASLAGESATGTGVNVAQNLTVSGTSTIKGTSDKNTGVSIARNLTVIPVTDSGGAIISQASITGESGASGTGVTLGAGLKGGSVTGISVSGTGVELADNADIKQATLKGNSTKGSGVTFSGRVTLDDATAKALAAGSDSGSGLTLSEGADVHIVQDGTTEPVTDAVVLSGTSGTGSAVTVDGNAAISGVILKGETTAENGTGVTVKNGKLTLSDALSGVEAGATGNGTGLVISDGAVDAGSYKEAGKDFVIGTTVTGDGTAISISGNSSLSNVALNGTATGNGSAVVVSGSLSTDKTLTVTSQGQEGTGLQLSGGHLQGTATDNTPVKVVVSSTGDGTAVRVTKSDTGQSGSGLSGITLAASAGRGPVLDIAGDLVTNADISVSTENGTAISLNGGSLQGADAGHPVTVTAGATGSGTAVTVKPVAEGQPGSTLANVTLNVTSVQGDALNVGGKLNTKDVSVAAATTGAGTALNVSGGEIHSLGGTDITATSDSGHAAVVNDGKFTGDSSGGLEVTATTTTDSPALNISGASEVSNSVLSGKNSGNGSAVTVAGTVTSSGGGEIKGQTVNGTAVETADGTSVTAAQDGGLLINASATGDKGTGVVLTNATLTGSRVHADVTQGDAVTVTGSLTGGKVSGYADGGNGLNISNAVLSDTSLSGTTQTGKGTVVAGSLKADANSSVSGTTTEDGGDGVSVSGSVTGGKTEGHATGGTAVSVAEGSTFTDTVVNGEATTGTGVSVAGEATLTNAVLNGTTQTGTGAAISGTFTGDKTSQVTGVATQDGGTGVTVSGSVTGGKVDGHATSGAGVHLDTGTTLNNVAVSGGTESGKGVDIAGGLVSTGATTIAGHSTGAGTGVDVAGNITGGSVTGNADGTGTGVTVSGQNVTVSDVVVSGNTEDGTGVLVSGGLSGSGTVVNGQATGGGTGVQINGTLAAGIKGSSSSGTGVLVSDGANIASGSHADGSSVSGTGVVTQGNVANHGSITGQSGTGTGAGIGGSVTGQGHITGTTNGTGNGVNLAGNVSGGTVAGHSAGGTGVSVTDTSVLADATVSGDTLNGTGVHVTGSLTGTGATTVTGTSTGSGAGAILSGNVTGGIVNGNSADGVGVSTEQMLTLNGVTVNGTSASQSGVLVSGYVESTGATMITGSSASDAGVRLNGTVSGGSLTGHSVSGPGVHVTGDSHLNGVEVSSSSESGEAIQTDAPLSSSDSTLNGQTLPDMSVPDTSGPDTSTPDTIRQAVYREQGVTSHTERLSHPAKASGPQGQDKPVSVEICEENRCSTLVVPAVGGAVGP</sequence>
<feature type="compositionally biased region" description="Polar residues" evidence="4">
    <location>
        <begin position="2709"/>
        <end position="2724"/>
    </location>
</feature>
<dbReference type="InterPro" id="IPR008638">
    <property type="entry name" value="FhaB/CdiA-like_TPS"/>
</dbReference>
<evidence type="ECO:0000256" key="5">
    <source>
        <dbReference type="SAM" id="Phobius"/>
    </source>
</evidence>
<dbReference type="PANTHER" id="PTHR12338">
    <property type="entry name" value="AUTOTRANSPORTER"/>
    <property type="match status" value="1"/>
</dbReference>
<dbReference type="EMBL" id="RVIJ01000044">
    <property type="protein sequence ID" value="MLW03363.1"/>
    <property type="molecule type" value="Genomic_DNA"/>
</dbReference>
<evidence type="ECO:0000259" key="6">
    <source>
        <dbReference type="SMART" id="SM00912"/>
    </source>
</evidence>
<evidence type="ECO:0000313" key="7">
    <source>
        <dbReference type="EMBL" id="MLW03363.1"/>
    </source>
</evidence>
<feature type="domain" description="Filamentous haemagglutinin FhaB/tRNA nuclease CdiA-like TPS" evidence="6">
    <location>
        <begin position="72"/>
        <end position="184"/>
    </location>
</feature>
<dbReference type="InterPro" id="IPR011050">
    <property type="entry name" value="Pectin_lyase_fold/virulence"/>
</dbReference>
<evidence type="ECO:0000256" key="2">
    <source>
        <dbReference type="ARBA" id="ARBA00022525"/>
    </source>
</evidence>
<dbReference type="RefSeq" id="WP_366548153.1">
    <property type="nucleotide sequence ID" value="NZ_MXMT01000039.1"/>
</dbReference>
<keyword evidence="2" id="KW-0964">Secreted</keyword>
<dbReference type="PANTHER" id="PTHR12338:SF8">
    <property type="entry name" value="HEME_HEMOPEXIN-BINDING PROTEIN"/>
    <property type="match status" value="1"/>
</dbReference>
<dbReference type="SUPFAM" id="SSF51126">
    <property type="entry name" value="Pectin lyase-like"/>
    <property type="match status" value="1"/>
</dbReference>
<dbReference type="InterPro" id="IPR006626">
    <property type="entry name" value="PbH1"/>
</dbReference>
<dbReference type="GO" id="GO:0005576">
    <property type="term" value="C:extracellular region"/>
    <property type="evidence" value="ECO:0007669"/>
    <property type="project" value="UniProtKB-SubCell"/>
</dbReference>
<dbReference type="SMART" id="SM00912">
    <property type="entry name" value="Haemagg_act"/>
    <property type="match status" value="1"/>
</dbReference>
<feature type="compositionally biased region" description="Low complexity" evidence="4">
    <location>
        <begin position="2727"/>
        <end position="2741"/>
    </location>
</feature>
<comment type="subcellular location">
    <subcellularLocation>
        <location evidence="1">Secreted</location>
    </subcellularLocation>
</comment>
<gene>
    <name evidence="7" type="ORF">EAK82_25015</name>
</gene>
<dbReference type="SMART" id="SM00710">
    <property type="entry name" value="PbH1"/>
    <property type="match status" value="20"/>
</dbReference>
<feature type="compositionally biased region" description="Low complexity" evidence="4">
    <location>
        <begin position="2692"/>
        <end position="2703"/>
    </location>
</feature>
<feature type="region of interest" description="Disordered" evidence="4">
    <location>
        <begin position="2186"/>
        <end position="2225"/>
    </location>
</feature>
<feature type="compositionally biased region" description="Low complexity" evidence="4">
    <location>
        <begin position="2203"/>
        <end position="2212"/>
    </location>
</feature>
<dbReference type="Proteomes" id="UP000885392">
    <property type="component" value="Unassembled WGS sequence"/>
</dbReference>
<dbReference type="NCBIfam" id="TIGR01901">
    <property type="entry name" value="adhes_NPXG"/>
    <property type="match status" value="1"/>
</dbReference>
<protein>
    <submittedName>
        <fullName evidence="7">Filamentous hemagglutinin N-terminal domain-containing protein</fullName>
    </submittedName>
</protein>
<evidence type="ECO:0000256" key="1">
    <source>
        <dbReference type="ARBA" id="ARBA00004613"/>
    </source>
</evidence>